<comment type="caution">
    <text evidence="1">The sequence shown here is derived from an EMBL/GenBank/DDBJ whole genome shotgun (WGS) entry which is preliminary data.</text>
</comment>
<gene>
    <name evidence="1" type="ORF">AFUS01_LOCUS27172</name>
</gene>
<organism evidence="1 2">
    <name type="scientific">Allacma fusca</name>
    <dbReference type="NCBI Taxonomy" id="39272"/>
    <lineage>
        <taxon>Eukaryota</taxon>
        <taxon>Metazoa</taxon>
        <taxon>Ecdysozoa</taxon>
        <taxon>Arthropoda</taxon>
        <taxon>Hexapoda</taxon>
        <taxon>Collembola</taxon>
        <taxon>Symphypleona</taxon>
        <taxon>Sminthuridae</taxon>
        <taxon>Allacma</taxon>
    </lineage>
</organism>
<accession>A0A8J2PJN5</accession>
<proteinExistence type="predicted"/>
<dbReference type="EMBL" id="CAJVCH010373205">
    <property type="protein sequence ID" value="CAG7816554.1"/>
    <property type="molecule type" value="Genomic_DNA"/>
</dbReference>
<name>A0A8J2PJN5_9HEXA</name>
<sequence length="79" mass="9422">MPRKCQWEGNVEGSYDLNAYVRITMNDERCFNSMERRSKVVFSISPSPYVDDEKKEKVFNCKGKWIRPTFRTVDKTTNY</sequence>
<dbReference type="Proteomes" id="UP000708208">
    <property type="component" value="Unassembled WGS sequence"/>
</dbReference>
<protein>
    <submittedName>
        <fullName evidence="1">Uncharacterized protein</fullName>
    </submittedName>
</protein>
<reference evidence="1" key="1">
    <citation type="submission" date="2021-06" db="EMBL/GenBank/DDBJ databases">
        <authorList>
            <person name="Hodson N. C."/>
            <person name="Mongue J. A."/>
            <person name="Jaron S. K."/>
        </authorList>
    </citation>
    <scope>NUCLEOTIDE SEQUENCE</scope>
</reference>
<dbReference type="AlphaFoldDB" id="A0A8J2PJN5"/>
<keyword evidence="2" id="KW-1185">Reference proteome</keyword>
<evidence type="ECO:0000313" key="2">
    <source>
        <dbReference type="Proteomes" id="UP000708208"/>
    </source>
</evidence>
<evidence type="ECO:0000313" key="1">
    <source>
        <dbReference type="EMBL" id="CAG7816554.1"/>
    </source>
</evidence>